<dbReference type="SUPFAM" id="SSF141868">
    <property type="entry name" value="EAL domain-like"/>
    <property type="match status" value="1"/>
</dbReference>
<dbReference type="AlphaFoldDB" id="A0A3E0UKM0"/>
<dbReference type="GO" id="GO:0003824">
    <property type="term" value="F:catalytic activity"/>
    <property type="evidence" value="ECO:0007669"/>
    <property type="project" value="UniProtKB-ARBA"/>
</dbReference>
<protein>
    <submittedName>
        <fullName evidence="4">EAL domain-containing protein</fullName>
    </submittedName>
</protein>
<accession>A0A3E0UKM0</accession>
<dbReference type="EMBL" id="QUOV01000001">
    <property type="protein sequence ID" value="REL37197.1"/>
    <property type="molecule type" value="Genomic_DNA"/>
</dbReference>
<dbReference type="Pfam" id="PF00563">
    <property type="entry name" value="EAL"/>
    <property type="match status" value="1"/>
</dbReference>
<dbReference type="Pfam" id="PF13185">
    <property type="entry name" value="GAF_2"/>
    <property type="match status" value="1"/>
</dbReference>
<dbReference type="SUPFAM" id="SSF55073">
    <property type="entry name" value="Nucleotide cyclase"/>
    <property type="match status" value="1"/>
</dbReference>
<dbReference type="PANTHER" id="PTHR44757:SF2">
    <property type="entry name" value="BIOFILM ARCHITECTURE MAINTENANCE PROTEIN MBAA"/>
    <property type="match status" value="1"/>
</dbReference>
<evidence type="ECO:0000313" key="5">
    <source>
        <dbReference type="Proteomes" id="UP000256999"/>
    </source>
</evidence>
<organism evidence="4 5">
    <name type="scientific">Thalassotalea euphylliae</name>
    <dbReference type="NCBI Taxonomy" id="1655234"/>
    <lineage>
        <taxon>Bacteria</taxon>
        <taxon>Pseudomonadati</taxon>
        <taxon>Pseudomonadota</taxon>
        <taxon>Gammaproteobacteria</taxon>
        <taxon>Alteromonadales</taxon>
        <taxon>Colwelliaceae</taxon>
        <taxon>Thalassotalea</taxon>
    </lineage>
</organism>
<dbReference type="Gene3D" id="3.30.450.40">
    <property type="match status" value="2"/>
</dbReference>
<dbReference type="SMART" id="SM00065">
    <property type="entry name" value="GAF"/>
    <property type="match status" value="2"/>
</dbReference>
<name>A0A3E0UKM0_9GAMM</name>
<comment type="caution">
    <text evidence="4">The sequence shown here is derived from an EMBL/GenBank/DDBJ whole genome shotgun (WGS) entry which is preliminary data.</text>
</comment>
<dbReference type="Pfam" id="PF00990">
    <property type="entry name" value="GGDEF"/>
    <property type="match status" value="1"/>
</dbReference>
<dbReference type="SMART" id="SM00267">
    <property type="entry name" value="GGDEF"/>
    <property type="match status" value="1"/>
</dbReference>
<dbReference type="SMART" id="SM00052">
    <property type="entry name" value="EAL"/>
    <property type="match status" value="1"/>
</dbReference>
<feature type="domain" description="GGDEF" evidence="3">
    <location>
        <begin position="475"/>
        <end position="608"/>
    </location>
</feature>
<feature type="domain" description="EAL" evidence="2">
    <location>
        <begin position="617"/>
        <end position="876"/>
    </location>
</feature>
<dbReference type="Pfam" id="PF01590">
    <property type="entry name" value="GAF"/>
    <property type="match status" value="1"/>
</dbReference>
<dbReference type="InterPro" id="IPR003018">
    <property type="entry name" value="GAF"/>
</dbReference>
<dbReference type="NCBIfam" id="TIGR00254">
    <property type="entry name" value="GGDEF"/>
    <property type="match status" value="1"/>
</dbReference>
<dbReference type="InterPro" id="IPR000160">
    <property type="entry name" value="GGDEF_dom"/>
</dbReference>
<dbReference type="CDD" id="cd01948">
    <property type="entry name" value="EAL"/>
    <property type="match status" value="1"/>
</dbReference>
<gene>
    <name evidence="4" type="ORF">DXX92_18800</name>
</gene>
<reference evidence="4 5" key="1">
    <citation type="submission" date="2018-08" db="EMBL/GenBank/DDBJ databases">
        <title>Thalassotalea euphylliae genome.</title>
        <authorList>
            <person name="Summers S."/>
            <person name="Rice S.A."/>
            <person name="Freckelton M.L."/>
            <person name="Nedved B.T."/>
            <person name="Hadfield M.G."/>
        </authorList>
    </citation>
    <scope>NUCLEOTIDE SEQUENCE [LARGE SCALE GENOMIC DNA]</scope>
    <source>
        <strain evidence="4 5">H2</strain>
    </source>
</reference>
<sequence>MSDTSTVEDSLAQRQLPKLKSLLNKYRQVKAMQESLLRLSELASTVTELKNFYPAMVEIIDSLLTTNSVHIALVNDQKELEIVYCHNPVEHRLAEHVEFNDWRKGLTGQVYLTQQALHCNAAERMALAKAGKIVLYGSACVDWLGVPLRRGHQVIGVIALQSYDQSLYFDDRDCQLLEFIGEHLVTAIDRVKSRALLEQSIEQRTKKLTESNRRLQREICERQQVEMTHQVLLGVSEVVATSKNLPSLFEQVHQQLLPLLACQNFYVVIKQCNQDKQESTEVVYQKDADTIGIDSYKRLAIFTELALKIAKPLVIAQGQLVTLNADGTKERAKYLLDFDSKSKPQTWLAAPLIEHGQPIGIIATQHYSNQQAYHEKHLEMFRFVAQQVTSAVVRERDLSLVEQSKESLEQIVNERTQALQTSNYKLRMQIEERRKAESRLYFEAHHDALTRLPNRALFTDRLTHALRHIKRHVEHSFAVLFIDLDRFKLINDTLGHHIGDKFLIEIAERLSSCVRDNDVLARLGGDEFVILLDSLTNQDDVEDVAERIIEAVSQPFDLDGHCLYSNASIGIAQCTPAYKDASEILRDADAAMYQAKNLGRGRYVFFDDSMREQLLKSMTLEQELRAAIKQQQFELHYQQISNLERTNTIGFEALLRWQHPEKGLLTPSEFLFMAEETGLIVEIERWLIGEVVAQLSLWQSSPDISAEYQNALIAINLSSRYLTQHNQLNELIAVIKDQSIEPHRLILEFDESAILPQPDLALASLRKLKKLGVKLALDDYGASQSSFNFIHQYPFEFIKLDRSFIRSLNNNDKHLSLVTALHQLGNKFGYRLVAEGIENQETLAKLQAAGCDFGQGYFIAKPSKLAQAILPLEDKTYA</sequence>
<dbReference type="PROSITE" id="PS50883">
    <property type="entry name" value="EAL"/>
    <property type="match status" value="1"/>
</dbReference>
<dbReference type="FunFam" id="3.30.70.270:FF:000001">
    <property type="entry name" value="Diguanylate cyclase domain protein"/>
    <property type="match status" value="1"/>
</dbReference>
<dbReference type="Gene3D" id="3.30.70.270">
    <property type="match status" value="1"/>
</dbReference>
<dbReference type="InterPro" id="IPR029787">
    <property type="entry name" value="Nucleotide_cyclase"/>
</dbReference>
<dbReference type="InterPro" id="IPR043128">
    <property type="entry name" value="Rev_trsase/Diguanyl_cyclase"/>
</dbReference>
<dbReference type="RefSeq" id="WP_116002193.1">
    <property type="nucleotide sequence ID" value="NZ_QUOV01000001.1"/>
</dbReference>
<dbReference type="PROSITE" id="PS50887">
    <property type="entry name" value="GGDEF"/>
    <property type="match status" value="1"/>
</dbReference>
<proteinExistence type="predicted"/>
<dbReference type="SUPFAM" id="SSF55781">
    <property type="entry name" value="GAF domain-like"/>
    <property type="match status" value="2"/>
</dbReference>
<evidence type="ECO:0000259" key="2">
    <source>
        <dbReference type="PROSITE" id="PS50883"/>
    </source>
</evidence>
<dbReference type="InterPro" id="IPR052155">
    <property type="entry name" value="Biofilm_reg_signaling"/>
</dbReference>
<dbReference type="CDD" id="cd01949">
    <property type="entry name" value="GGDEF"/>
    <property type="match status" value="1"/>
</dbReference>
<evidence type="ECO:0000313" key="4">
    <source>
        <dbReference type="EMBL" id="REL37197.1"/>
    </source>
</evidence>
<dbReference type="InterPro" id="IPR035919">
    <property type="entry name" value="EAL_sf"/>
</dbReference>
<dbReference type="InterPro" id="IPR001633">
    <property type="entry name" value="EAL_dom"/>
</dbReference>
<dbReference type="OrthoDB" id="9804951at2"/>
<dbReference type="Gene3D" id="3.20.20.450">
    <property type="entry name" value="EAL domain"/>
    <property type="match status" value="1"/>
</dbReference>
<evidence type="ECO:0000259" key="3">
    <source>
        <dbReference type="PROSITE" id="PS50887"/>
    </source>
</evidence>
<evidence type="ECO:0000256" key="1">
    <source>
        <dbReference type="ARBA" id="ARBA00001946"/>
    </source>
</evidence>
<dbReference type="PANTHER" id="PTHR44757">
    <property type="entry name" value="DIGUANYLATE CYCLASE DGCP"/>
    <property type="match status" value="1"/>
</dbReference>
<dbReference type="Proteomes" id="UP000256999">
    <property type="component" value="Unassembled WGS sequence"/>
</dbReference>
<dbReference type="InterPro" id="IPR029016">
    <property type="entry name" value="GAF-like_dom_sf"/>
</dbReference>
<comment type="cofactor">
    <cofactor evidence="1">
        <name>Mg(2+)</name>
        <dbReference type="ChEBI" id="CHEBI:18420"/>
    </cofactor>
</comment>